<dbReference type="Proteomes" id="UP000651112">
    <property type="component" value="Unassembled WGS sequence"/>
</dbReference>
<feature type="transmembrane region" description="Helical" evidence="5">
    <location>
        <begin position="97"/>
        <end position="116"/>
    </location>
</feature>
<sequence length="136" mass="15534">MNKRNKIIYWIATIWLALGMTSTAIVQLVKMKEEVQKTSLDLGYPVYFLTIIGIWKLLGVVVILLPKFLLLKEWAYAGFFFLMSGAIISHLCVEDSMADLFGPSLLLILTILSWYFRPANRKLVGSNYKTVRANRS</sequence>
<keyword evidence="7" id="KW-1185">Reference proteome</keyword>
<reference evidence="6 7" key="1">
    <citation type="submission" date="2020-08" db="EMBL/GenBank/DDBJ databases">
        <title>Sphingobacterium sp. DN00404 isolated from aquaculture water.</title>
        <authorList>
            <person name="Zhang M."/>
        </authorList>
    </citation>
    <scope>NUCLEOTIDE SEQUENCE [LARGE SCALE GENOMIC DNA]</scope>
    <source>
        <strain evidence="6 7">KCTC 42746</strain>
    </source>
</reference>
<comment type="subcellular location">
    <subcellularLocation>
        <location evidence="1">Membrane</location>
        <topology evidence="1">Multi-pass membrane protein</topology>
    </subcellularLocation>
</comment>
<proteinExistence type="predicted"/>
<dbReference type="PIRSF" id="PIRSF030066">
    <property type="entry name" value="UCP030066"/>
    <property type="match status" value="1"/>
</dbReference>
<accession>A0ABR7XV66</accession>
<evidence type="ECO:0000256" key="1">
    <source>
        <dbReference type="ARBA" id="ARBA00004141"/>
    </source>
</evidence>
<dbReference type="EMBL" id="JACNYL010000003">
    <property type="protein sequence ID" value="MBD1422923.1"/>
    <property type="molecule type" value="Genomic_DNA"/>
</dbReference>
<dbReference type="InterPro" id="IPR032808">
    <property type="entry name" value="DoxX"/>
</dbReference>
<feature type="transmembrane region" description="Helical" evidence="5">
    <location>
        <begin position="46"/>
        <end position="65"/>
    </location>
</feature>
<evidence type="ECO:0000256" key="2">
    <source>
        <dbReference type="ARBA" id="ARBA00022692"/>
    </source>
</evidence>
<dbReference type="InterPro" id="IPR016944">
    <property type="entry name" value="UCP030066"/>
</dbReference>
<keyword evidence="2 5" id="KW-0812">Transmembrane</keyword>
<name>A0ABR7XV66_9SPHI</name>
<gene>
    <name evidence="6" type="ORF">H8B21_15220</name>
</gene>
<evidence type="ECO:0000256" key="5">
    <source>
        <dbReference type="SAM" id="Phobius"/>
    </source>
</evidence>
<dbReference type="RefSeq" id="WP_190314603.1">
    <property type="nucleotide sequence ID" value="NZ_JACNYL010000003.1"/>
</dbReference>
<protein>
    <submittedName>
        <fullName evidence="6">DoxX family protein</fullName>
    </submittedName>
</protein>
<feature type="transmembrane region" description="Helical" evidence="5">
    <location>
        <begin position="7"/>
        <end position="26"/>
    </location>
</feature>
<comment type="caution">
    <text evidence="6">The sequence shown here is derived from an EMBL/GenBank/DDBJ whole genome shotgun (WGS) entry which is preliminary data.</text>
</comment>
<evidence type="ECO:0000256" key="4">
    <source>
        <dbReference type="ARBA" id="ARBA00023136"/>
    </source>
</evidence>
<organism evidence="6 7">
    <name type="scientific">Sphingobacterium chuzhouense</name>
    <dbReference type="NCBI Taxonomy" id="1742264"/>
    <lineage>
        <taxon>Bacteria</taxon>
        <taxon>Pseudomonadati</taxon>
        <taxon>Bacteroidota</taxon>
        <taxon>Sphingobacteriia</taxon>
        <taxon>Sphingobacteriales</taxon>
        <taxon>Sphingobacteriaceae</taxon>
        <taxon>Sphingobacterium</taxon>
    </lineage>
</organism>
<keyword evidence="3 5" id="KW-1133">Transmembrane helix</keyword>
<evidence type="ECO:0000313" key="6">
    <source>
        <dbReference type="EMBL" id="MBD1422923.1"/>
    </source>
</evidence>
<dbReference type="Pfam" id="PF13564">
    <property type="entry name" value="DoxX_2"/>
    <property type="match status" value="1"/>
</dbReference>
<feature type="transmembrane region" description="Helical" evidence="5">
    <location>
        <begin position="74"/>
        <end position="91"/>
    </location>
</feature>
<evidence type="ECO:0000313" key="7">
    <source>
        <dbReference type="Proteomes" id="UP000651112"/>
    </source>
</evidence>
<keyword evidence="4 5" id="KW-0472">Membrane</keyword>
<evidence type="ECO:0000256" key="3">
    <source>
        <dbReference type="ARBA" id="ARBA00022989"/>
    </source>
</evidence>